<gene>
    <name evidence="1" type="ORF">BOX15_Mlig012815g1</name>
</gene>
<feature type="non-terminal residue" evidence="1">
    <location>
        <position position="258"/>
    </location>
</feature>
<dbReference type="EMBL" id="NIVC01002257">
    <property type="protein sequence ID" value="PAA59497.1"/>
    <property type="molecule type" value="Genomic_DNA"/>
</dbReference>
<proteinExistence type="predicted"/>
<evidence type="ECO:0000313" key="2">
    <source>
        <dbReference type="Proteomes" id="UP000215902"/>
    </source>
</evidence>
<organism evidence="1 2">
    <name type="scientific">Macrostomum lignano</name>
    <dbReference type="NCBI Taxonomy" id="282301"/>
    <lineage>
        <taxon>Eukaryota</taxon>
        <taxon>Metazoa</taxon>
        <taxon>Spiralia</taxon>
        <taxon>Lophotrochozoa</taxon>
        <taxon>Platyhelminthes</taxon>
        <taxon>Rhabditophora</taxon>
        <taxon>Macrostomorpha</taxon>
        <taxon>Macrostomida</taxon>
        <taxon>Macrostomidae</taxon>
        <taxon>Macrostomum</taxon>
    </lineage>
</organism>
<reference evidence="1 2" key="1">
    <citation type="submission" date="2017-06" db="EMBL/GenBank/DDBJ databases">
        <title>A platform for efficient transgenesis in Macrostomum lignano, a flatworm model organism for stem cell research.</title>
        <authorList>
            <person name="Berezikov E."/>
        </authorList>
    </citation>
    <scope>NUCLEOTIDE SEQUENCE [LARGE SCALE GENOMIC DNA]</scope>
    <source>
        <strain evidence="1">DV1</strain>
        <tissue evidence="1">Whole organism</tissue>
    </source>
</reference>
<dbReference type="Proteomes" id="UP000215902">
    <property type="component" value="Unassembled WGS sequence"/>
</dbReference>
<protein>
    <submittedName>
        <fullName evidence="1">Uncharacterized protein</fullName>
    </submittedName>
</protein>
<sequence>MASSTVSVSGKKEIEQTLECFNQQHEEDGEGLEPVDQWSSTIIDKLKLTEDQDLLSVDAEVATSQILPTTDNEKTKEALRQFFFQYLNEVKYLGCIEDVEAILLELLSGRDTKSKIELLKRLVEILKKLKLTINDHEKFEKSIRGLQNLHQFHQSMKELPDWCSLDFELFDIFAALLKLSPALLPIREDLVQVFKEAGLLEYVFDKICISKITEIRCTDGRPAVSPALRMLSSLAVFDLRARNTIGGSTEVHDAIRPK</sequence>
<name>A0A267EF16_9PLAT</name>
<dbReference type="AlphaFoldDB" id="A0A267EF16"/>
<keyword evidence="2" id="KW-1185">Reference proteome</keyword>
<comment type="caution">
    <text evidence="1">The sequence shown here is derived from an EMBL/GenBank/DDBJ whole genome shotgun (WGS) entry which is preliminary data.</text>
</comment>
<evidence type="ECO:0000313" key="1">
    <source>
        <dbReference type="EMBL" id="PAA59497.1"/>
    </source>
</evidence>
<accession>A0A267EF16</accession>